<evidence type="ECO:0000313" key="2">
    <source>
        <dbReference type="Proteomes" id="UP001295462"/>
    </source>
</evidence>
<dbReference type="Proteomes" id="UP001295462">
    <property type="component" value="Unassembled WGS sequence"/>
</dbReference>
<proteinExistence type="predicted"/>
<organism evidence="1 2">
    <name type="scientific">Vibrio jasicida</name>
    <dbReference type="NCBI Taxonomy" id="766224"/>
    <lineage>
        <taxon>Bacteria</taxon>
        <taxon>Pseudomonadati</taxon>
        <taxon>Pseudomonadota</taxon>
        <taxon>Gammaproteobacteria</taxon>
        <taxon>Vibrionales</taxon>
        <taxon>Vibrionaceae</taxon>
        <taxon>Vibrio</taxon>
    </lineage>
</organism>
<comment type="caution">
    <text evidence="1">The sequence shown here is derived from an EMBL/GenBank/DDBJ whole genome shotgun (WGS) entry which is preliminary data.</text>
</comment>
<dbReference type="EMBL" id="CAKMUD010000103">
    <property type="protein sequence ID" value="CAH1601268.1"/>
    <property type="molecule type" value="Genomic_DNA"/>
</dbReference>
<evidence type="ECO:0000313" key="1">
    <source>
        <dbReference type="EMBL" id="CAH1601268.1"/>
    </source>
</evidence>
<name>A0AAU9QVA6_9VIBR</name>
<sequence>MFFIISFGQIQRKQPLNELLYYRRPKSRFGQVYQTLIFSINNNIVIYTDFPV</sequence>
<protein>
    <submittedName>
        <fullName evidence="1">Uncharacterized protein</fullName>
    </submittedName>
</protein>
<dbReference type="AlphaFoldDB" id="A0AAU9QVA6"/>
<accession>A0AAU9QVA6</accession>
<gene>
    <name evidence="1" type="ORF">THF1A12_480024</name>
</gene>
<reference evidence="1" key="1">
    <citation type="submission" date="2022-01" db="EMBL/GenBank/DDBJ databases">
        <authorList>
            <person name="Lagorce A."/>
        </authorList>
    </citation>
    <scope>NUCLEOTIDE SEQUENCE</scope>
    <source>
        <strain evidence="1">Th15_F1_A12</strain>
    </source>
</reference>